<gene>
    <name evidence="1" type="ORF">BFJ65_g13706</name>
</gene>
<name>A0A3L6N324_FUSOX</name>
<sequence>MLRLAMLRAGGRWLALAWWRKTLGREAATQMKQASRANDIGRRGG</sequence>
<proteinExistence type="predicted"/>
<comment type="caution">
    <text evidence="1">The sequence shown here is derived from an EMBL/GenBank/DDBJ whole genome shotgun (WGS) entry which is preliminary data.</text>
</comment>
<protein>
    <submittedName>
        <fullName evidence="1">Uncharacterized protein</fullName>
    </submittedName>
</protein>
<organism evidence="1">
    <name type="scientific">Fusarium oxysporum f. sp. cepae</name>
    <dbReference type="NCBI Taxonomy" id="396571"/>
    <lineage>
        <taxon>Eukaryota</taxon>
        <taxon>Fungi</taxon>
        <taxon>Dikarya</taxon>
        <taxon>Ascomycota</taxon>
        <taxon>Pezizomycotina</taxon>
        <taxon>Sordariomycetes</taxon>
        <taxon>Hypocreomycetidae</taxon>
        <taxon>Hypocreales</taxon>
        <taxon>Nectriaceae</taxon>
        <taxon>Fusarium</taxon>
        <taxon>Fusarium oxysporum species complex</taxon>
    </lineage>
</organism>
<dbReference type="AlphaFoldDB" id="A0A3L6N324"/>
<evidence type="ECO:0000313" key="1">
    <source>
        <dbReference type="EMBL" id="RKK11830.1"/>
    </source>
</evidence>
<reference evidence="1" key="1">
    <citation type="journal article" date="2018" name="Sci. Rep.">
        <title>Characterisation of pathogen-specific regions and novel effector candidates in Fusarium oxysporum f. sp. cepae.</title>
        <authorList>
            <person name="Armitage A.D."/>
            <person name="Taylor A."/>
            <person name="Sobczyk M.K."/>
            <person name="Baxter L."/>
            <person name="Greenfield B.P."/>
            <person name="Bates H.J."/>
            <person name="Wilson F."/>
            <person name="Jackson A.C."/>
            <person name="Ott S."/>
            <person name="Harrison R.J."/>
            <person name="Clarkson J.P."/>
        </authorList>
    </citation>
    <scope>NUCLEOTIDE SEQUENCE [LARGE SCALE GENOMIC DNA]</scope>
    <source>
        <strain evidence="1">FoC_Fus2</strain>
    </source>
</reference>
<dbReference type="EMBL" id="MRCU01000009">
    <property type="protein sequence ID" value="RKK11830.1"/>
    <property type="molecule type" value="Genomic_DNA"/>
</dbReference>
<accession>A0A3L6N324</accession>
<dbReference type="Proteomes" id="UP000270866">
    <property type="component" value="Chromosome 11"/>
</dbReference>